<gene>
    <name evidence="3" type="ORF">H8E79_07820</name>
</gene>
<dbReference type="PANTHER" id="PTHR34404:SF2">
    <property type="entry name" value="CONSERVED SERINE RICH PROTEIN"/>
    <property type="match status" value="1"/>
</dbReference>
<protein>
    <submittedName>
        <fullName evidence="3">Zinc ribbon domain-containing protein</fullName>
    </submittedName>
</protein>
<evidence type="ECO:0000313" key="4">
    <source>
        <dbReference type="Proteomes" id="UP000599024"/>
    </source>
</evidence>
<dbReference type="AlphaFoldDB" id="A0A8J6NBE1"/>
<name>A0A8J6NBE1_9BACT</name>
<dbReference type="InterPro" id="IPR013429">
    <property type="entry name" value="Regulatory_FmdB_Zinc_ribbon"/>
</dbReference>
<feature type="domain" description="Putative regulatory protein FmdB zinc ribbon" evidence="2">
    <location>
        <begin position="1"/>
        <end position="41"/>
    </location>
</feature>
<dbReference type="NCBIfam" id="TIGR02605">
    <property type="entry name" value="CxxC_CxxC_SSSS"/>
    <property type="match status" value="1"/>
</dbReference>
<reference evidence="3 4" key="1">
    <citation type="submission" date="2020-08" db="EMBL/GenBank/DDBJ databases">
        <title>Bridging the membrane lipid divide: bacteria of the FCB group superphylum have the potential to synthesize archaeal ether lipids.</title>
        <authorList>
            <person name="Villanueva L."/>
            <person name="Von Meijenfeldt F.A.B."/>
            <person name="Westbye A.B."/>
            <person name="Yadav S."/>
            <person name="Hopmans E.C."/>
            <person name="Dutilh B.E."/>
            <person name="Sinninghe Damste J.S."/>
        </authorList>
    </citation>
    <scope>NUCLEOTIDE SEQUENCE [LARGE SCALE GENOMIC DNA]</scope>
    <source>
        <strain evidence="3">NIOZ-UU81</strain>
    </source>
</reference>
<feature type="region of interest" description="Disordered" evidence="1">
    <location>
        <begin position="60"/>
        <end position="95"/>
    </location>
</feature>
<organism evidence="3 4">
    <name type="scientific">Candidatus Desulfatifera sulfidica</name>
    <dbReference type="NCBI Taxonomy" id="2841691"/>
    <lineage>
        <taxon>Bacteria</taxon>
        <taxon>Pseudomonadati</taxon>
        <taxon>Thermodesulfobacteriota</taxon>
        <taxon>Desulfobulbia</taxon>
        <taxon>Desulfobulbales</taxon>
        <taxon>Desulfobulbaceae</taxon>
        <taxon>Candidatus Desulfatifera</taxon>
    </lineage>
</organism>
<feature type="compositionally biased region" description="Low complexity" evidence="1">
    <location>
        <begin position="68"/>
        <end position="84"/>
    </location>
</feature>
<dbReference type="Proteomes" id="UP000599024">
    <property type="component" value="Unassembled WGS sequence"/>
</dbReference>
<evidence type="ECO:0000313" key="3">
    <source>
        <dbReference type="EMBL" id="MBC8209059.1"/>
    </source>
</evidence>
<evidence type="ECO:0000256" key="1">
    <source>
        <dbReference type="SAM" id="MobiDB-lite"/>
    </source>
</evidence>
<evidence type="ECO:0000259" key="2">
    <source>
        <dbReference type="SMART" id="SM00834"/>
    </source>
</evidence>
<dbReference type="Pfam" id="PF09723">
    <property type="entry name" value="Zn_ribbon_8"/>
    <property type="match status" value="1"/>
</dbReference>
<accession>A0A8J6NBE1</accession>
<comment type="caution">
    <text evidence="3">The sequence shown here is derived from an EMBL/GenBank/DDBJ whole genome shotgun (WGS) entry which is preliminary data.</text>
</comment>
<dbReference type="SMART" id="SM00834">
    <property type="entry name" value="CxxC_CXXC_SSSS"/>
    <property type="match status" value="1"/>
</dbReference>
<sequence>MPVYEYECSDCKKIFEVQQRMADKPLTGCPECEGSVKKLMSMSSFQLKGGGWYADGYASTNQSASSTGKPAESKSAPAPSCPASGGCGQCPAATS</sequence>
<proteinExistence type="predicted"/>
<dbReference type="PANTHER" id="PTHR34404">
    <property type="entry name" value="REGULATORY PROTEIN, FMDB FAMILY"/>
    <property type="match status" value="1"/>
</dbReference>
<dbReference type="EMBL" id="JACNLK010000073">
    <property type="protein sequence ID" value="MBC8209059.1"/>
    <property type="molecule type" value="Genomic_DNA"/>
</dbReference>